<feature type="region of interest" description="Disordered" evidence="1">
    <location>
        <begin position="276"/>
        <end position="299"/>
    </location>
</feature>
<dbReference type="PRINTS" id="PR00388">
    <property type="entry name" value="PDIESTERASE2"/>
</dbReference>
<dbReference type="OrthoDB" id="258495at2759"/>
<evidence type="ECO:0008006" key="4">
    <source>
        <dbReference type="Google" id="ProtNLM"/>
    </source>
</evidence>
<evidence type="ECO:0000313" key="2">
    <source>
        <dbReference type="EMBL" id="KAF5391943.1"/>
    </source>
</evidence>
<comment type="caution">
    <text evidence="2">The sequence shown here is derived from an EMBL/GenBank/DDBJ whole genome shotgun (WGS) entry which is preliminary data.</text>
</comment>
<dbReference type="Gene3D" id="3.60.15.10">
    <property type="entry name" value="Ribonuclease Z/Hydroxyacylglutathione hydrolase-like"/>
    <property type="match status" value="1"/>
</dbReference>
<gene>
    <name evidence="2" type="ORF">D9757_001680</name>
</gene>
<dbReference type="SUPFAM" id="SSF56281">
    <property type="entry name" value="Metallo-hydrolase/oxidoreductase"/>
    <property type="match status" value="1"/>
</dbReference>
<dbReference type="Proteomes" id="UP000518752">
    <property type="component" value="Unassembled WGS sequence"/>
</dbReference>
<dbReference type="Pfam" id="PF02112">
    <property type="entry name" value="PDEase_II"/>
    <property type="match status" value="1"/>
</dbReference>
<evidence type="ECO:0000256" key="1">
    <source>
        <dbReference type="SAM" id="MobiDB-lite"/>
    </source>
</evidence>
<dbReference type="PANTHER" id="PTHR28283:SF1">
    <property type="entry name" value="3',5'-CYCLIC-NUCLEOTIDE PHOSPHODIESTERASE 1"/>
    <property type="match status" value="1"/>
</dbReference>
<dbReference type="InterPro" id="IPR036866">
    <property type="entry name" value="RibonucZ/Hydroxyglut_hydro"/>
</dbReference>
<dbReference type="CDD" id="cd07735">
    <property type="entry name" value="class_II_PDE_MBL-fold"/>
    <property type="match status" value="1"/>
</dbReference>
<dbReference type="GO" id="GO:0006198">
    <property type="term" value="P:cAMP catabolic process"/>
    <property type="evidence" value="ECO:0007669"/>
    <property type="project" value="InterPro"/>
</dbReference>
<evidence type="ECO:0000313" key="3">
    <source>
        <dbReference type="Proteomes" id="UP000518752"/>
    </source>
</evidence>
<dbReference type="GO" id="GO:0004115">
    <property type="term" value="F:3',5'-cyclic-AMP phosphodiesterase activity"/>
    <property type="evidence" value="ECO:0007669"/>
    <property type="project" value="InterPro"/>
</dbReference>
<protein>
    <recommendedName>
        <fullName evidence="4">Cyclic-AMP phosphodiesterase</fullName>
    </recommendedName>
</protein>
<dbReference type="GO" id="GO:0047555">
    <property type="term" value="F:3',5'-cyclic-GMP phosphodiesterase activity"/>
    <property type="evidence" value="ECO:0007669"/>
    <property type="project" value="TreeGrafter"/>
</dbReference>
<reference evidence="2 3" key="1">
    <citation type="journal article" date="2020" name="ISME J.">
        <title>Uncovering the hidden diversity of litter-decomposition mechanisms in mushroom-forming fungi.</title>
        <authorList>
            <person name="Floudas D."/>
            <person name="Bentzer J."/>
            <person name="Ahren D."/>
            <person name="Johansson T."/>
            <person name="Persson P."/>
            <person name="Tunlid A."/>
        </authorList>
    </citation>
    <scope>NUCLEOTIDE SEQUENCE [LARGE SCALE GENOMIC DNA]</scope>
    <source>
        <strain evidence="2 3">CBS 406.79</strain>
    </source>
</reference>
<dbReference type="InterPro" id="IPR000396">
    <property type="entry name" value="Pdiesterase2"/>
</dbReference>
<proteinExistence type="predicted"/>
<sequence length="360" mass="39734">MADSDPESAFDMVVIGSGGGPHETNLSGYLLKPHDAEWDAGIIALEAGSGQGALNKLLQLNLNLFESKDEAARTYSASEVYSFVRAFLITHAHLDHISSLVLSAGSLGGERKRVYALKETLKDLEGVFNWRTWPNLASYAEDDENFKLLYSPLVPNGKYHPVLPGISVQIVPINHGTNELGHHISAAFFLRCDSHPSKREFLFFGDVEPDSVTAASPKTINVWRKAAPMIPHALSTIFIECSWPSDRRDDMLHGHLSPEHLRDELVALANEVYFSRSGSNAGSSQRPQRKRQKRNPPSIDQLQGILTGFRVYIIHCKDQSTPQNDVPIKEVILGQVRSLIEEAGLGAEILSADQGMYITI</sequence>
<dbReference type="AlphaFoldDB" id="A0A8H5MFC3"/>
<accession>A0A8H5MFC3</accession>
<dbReference type="GO" id="GO:1902660">
    <property type="term" value="P:negative regulation of glucose mediated signaling pathway"/>
    <property type="evidence" value="ECO:0007669"/>
    <property type="project" value="TreeGrafter"/>
</dbReference>
<keyword evidence="3" id="KW-1185">Reference proteome</keyword>
<organism evidence="2 3">
    <name type="scientific">Collybiopsis confluens</name>
    <dbReference type="NCBI Taxonomy" id="2823264"/>
    <lineage>
        <taxon>Eukaryota</taxon>
        <taxon>Fungi</taxon>
        <taxon>Dikarya</taxon>
        <taxon>Basidiomycota</taxon>
        <taxon>Agaricomycotina</taxon>
        <taxon>Agaricomycetes</taxon>
        <taxon>Agaricomycetidae</taxon>
        <taxon>Agaricales</taxon>
        <taxon>Marasmiineae</taxon>
        <taxon>Omphalotaceae</taxon>
        <taxon>Collybiopsis</taxon>
    </lineage>
</organism>
<name>A0A8H5MFC3_9AGAR</name>
<dbReference type="PANTHER" id="PTHR28283">
    <property type="entry name" value="3',5'-CYCLIC-NUCLEOTIDE PHOSPHODIESTERASE 1"/>
    <property type="match status" value="1"/>
</dbReference>
<dbReference type="EMBL" id="JAACJN010000008">
    <property type="protein sequence ID" value="KAF5391943.1"/>
    <property type="molecule type" value="Genomic_DNA"/>
</dbReference>